<dbReference type="Gene3D" id="1.20.272.10">
    <property type="match status" value="1"/>
</dbReference>
<dbReference type="InterPro" id="IPR008921">
    <property type="entry name" value="DNA_pol3_clamp-load_cplx_C"/>
</dbReference>
<evidence type="ECO:0000256" key="1">
    <source>
        <dbReference type="ARBA" id="ARBA00005378"/>
    </source>
</evidence>
<dbReference type="GO" id="GO:0006281">
    <property type="term" value="P:DNA repair"/>
    <property type="evidence" value="ECO:0007669"/>
    <property type="project" value="TreeGrafter"/>
</dbReference>
<dbReference type="CTD" id="36375711"/>
<dbReference type="WormBase" id="SRAE_1000160800">
    <property type="protein sequence ID" value="SRP04086"/>
    <property type="gene ID" value="WBGene00258216"/>
</dbReference>
<dbReference type="PANTHER" id="PTHR11669">
    <property type="entry name" value="REPLICATION FACTOR C / DNA POLYMERASE III GAMMA-TAU SUBUNIT"/>
    <property type="match status" value="1"/>
</dbReference>
<accession>A0A090L0Z0</accession>
<dbReference type="GeneID" id="36375711"/>
<dbReference type="InterPro" id="IPR027417">
    <property type="entry name" value="P-loop_NTPase"/>
</dbReference>
<dbReference type="InterPro" id="IPR050238">
    <property type="entry name" value="DNA_Rep/Repair_Clamp_Loader"/>
</dbReference>
<dbReference type="GO" id="GO:0005524">
    <property type="term" value="F:ATP binding"/>
    <property type="evidence" value="ECO:0007669"/>
    <property type="project" value="UniProtKB-KW"/>
</dbReference>
<reference evidence="7 8" key="1">
    <citation type="submission" date="2014-09" db="EMBL/GenBank/DDBJ databases">
        <authorList>
            <person name="Martin A.A."/>
        </authorList>
    </citation>
    <scope>NUCLEOTIDE SEQUENCE</scope>
    <source>
        <strain evidence="8">ED321</strain>
        <strain evidence="7">ED321 Heterogonic</strain>
    </source>
</reference>
<sequence length="362" mass="40701">MNFFLSKQPGDKSRKNDGEHGTVQTSSRLPWVEKYRPKKVSDVVQQEEVVSVLKQCLSGADLPNLLFYGPPGTGKTSVAIAVCNEIFPSEASFRDRVLELNASDERGINVVRSKIKDFARRAVSVHTNQPGGPKLALKIIILDEADAMTSAAQAALRRTMETESRTTRFFLICNYISKIIEPLTSRCAKFRFKLLSPELQRARLKYIGESEGISIEDEALDELIKITKGDLRRSITIFQSLSFNKEIINVNQVREMTAFVPNEIIEELFIKPSELKTSDLVKYVQSFNRNGYSVYQIILQMVDYLTSEKSSGIGEIVKAKILLKIGSIENMILNDCDEYLAFLSLLGCIKTAISYGNELYSK</sequence>
<keyword evidence="2" id="KW-0235">DNA replication</keyword>
<dbReference type="CDD" id="cd00009">
    <property type="entry name" value="AAA"/>
    <property type="match status" value="1"/>
</dbReference>
<keyword evidence="3" id="KW-0547">Nucleotide-binding</keyword>
<dbReference type="GO" id="GO:0016887">
    <property type="term" value="F:ATP hydrolysis activity"/>
    <property type="evidence" value="ECO:0007669"/>
    <property type="project" value="InterPro"/>
</dbReference>
<evidence type="ECO:0000256" key="5">
    <source>
        <dbReference type="SAM" id="MobiDB-lite"/>
    </source>
</evidence>
<dbReference type="RefSeq" id="XP_024502548.1">
    <property type="nucleotide sequence ID" value="XM_024648584.1"/>
</dbReference>
<dbReference type="InterPro" id="IPR003959">
    <property type="entry name" value="ATPase_AAA_core"/>
</dbReference>
<dbReference type="eggNOG" id="KOG0989">
    <property type="taxonomic scope" value="Eukaryota"/>
</dbReference>
<evidence type="ECO:0000256" key="4">
    <source>
        <dbReference type="ARBA" id="ARBA00022840"/>
    </source>
</evidence>
<dbReference type="PANTHER" id="PTHR11669:SF20">
    <property type="entry name" value="REPLICATION FACTOR C SUBUNIT 4"/>
    <property type="match status" value="1"/>
</dbReference>
<dbReference type="Pfam" id="PF08542">
    <property type="entry name" value="Rep_fac_C"/>
    <property type="match status" value="1"/>
</dbReference>
<dbReference type="STRING" id="34506.A0A090L0Z0"/>
<evidence type="ECO:0000259" key="6">
    <source>
        <dbReference type="SMART" id="SM00382"/>
    </source>
</evidence>
<dbReference type="GO" id="GO:0005634">
    <property type="term" value="C:nucleus"/>
    <property type="evidence" value="ECO:0007669"/>
    <property type="project" value="TreeGrafter"/>
</dbReference>
<evidence type="ECO:0000313" key="8">
    <source>
        <dbReference type="Proteomes" id="UP000035682"/>
    </source>
</evidence>
<comment type="similarity">
    <text evidence="1">Belongs to the activator 1 small subunits family.</text>
</comment>
<dbReference type="GO" id="GO:0005663">
    <property type="term" value="C:DNA replication factor C complex"/>
    <property type="evidence" value="ECO:0007669"/>
    <property type="project" value="TreeGrafter"/>
</dbReference>
<dbReference type="SMART" id="SM00382">
    <property type="entry name" value="AAA"/>
    <property type="match status" value="1"/>
</dbReference>
<dbReference type="InterPro" id="IPR003593">
    <property type="entry name" value="AAA+_ATPase"/>
</dbReference>
<dbReference type="Gene3D" id="1.10.8.60">
    <property type="match status" value="1"/>
</dbReference>
<dbReference type="InterPro" id="IPR047854">
    <property type="entry name" value="RFC_lid"/>
</dbReference>
<organism evidence="7">
    <name type="scientific">Strongyloides ratti</name>
    <name type="common">Parasitic roundworm</name>
    <dbReference type="NCBI Taxonomy" id="34506"/>
    <lineage>
        <taxon>Eukaryota</taxon>
        <taxon>Metazoa</taxon>
        <taxon>Ecdysozoa</taxon>
        <taxon>Nematoda</taxon>
        <taxon>Chromadorea</taxon>
        <taxon>Rhabditida</taxon>
        <taxon>Tylenchina</taxon>
        <taxon>Panagrolaimomorpha</taxon>
        <taxon>Strongyloidoidea</taxon>
        <taxon>Strongyloididae</taxon>
        <taxon>Strongyloides</taxon>
    </lineage>
</organism>
<dbReference type="InterPro" id="IPR013748">
    <property type="entry name" value="Rep_factorC_C"/>
</dbReference>
<dbReference type="EMBL" id="LN609528">
    <property type="protein sequence ID" value="CEF63346.1"/>
    <property type="molecule type" value="Genomic_DNA"/>
</dbReference>
<dbReference type="SUPFAM" id="SSF48019">
    <property type="entry name" value="post-AAA+ oligomerization domain-like"/>
    <property type="match status" value="1"/>
</dbReference>
<feature type="compositionally biased region" description="Basic and acidic residues" evidence="5">
    <location>
        <begin position="9"/>
        <end position="20"/>
    </location>
</feature>
<evidence type="ECO:0000313" key="7">
    <source>
        <dbReference type="EMBL" id="CEF63346.1"/>
    </source>
</evidence>
<protein>
    <submittedName>
        <fullName evidence="7 9">Replication factor C subunit 4</fullName>
    </submittedName>
</protein>
<dbReference type="GO" id="GO:0003689">
    <property type="term" value="F:DNA clamp loader activity"/>
    <property type="evidence" value="ECO:0007669"/>
    <property type="project" value="TreeGrafter"/>
</dbReference>
<dbReference type="FunFam" id="3.40.50.300:FF:000129">
    <property type="entry name" value="Replication factor C subunit 5"/>
    <property type="match status" value="1"/>
</dbReference>
<evidence type="ECO:0000256" key="3">
    <source>
        <dbReference type="ARBA" id="ARBA00022741"/>
    </source>
</evidence>
<keyword evidence="4" id="KW-0067">ATP-binding</keyword>
<reference evidence="9" key="2">
    <citation type="submission" date="2020-12" db="UniProtKB">
        <authorList>
            <consortium name="WormBaseParasite"/>
        </authorList>
    </citation>
    <scope>IDENTIFICATION</scope>
</reference>
<dbReference type="GO" id="GO:0003677">
    <property type="term" value="F:DNA binding"/>
    <property type="evidence" value="ECO:0007669"/>
    <property type="project" value="InterPro"/>
</dbReference>
<dbReference type="Gene3D" id="3.40.50.300">
    <property type="entry name" value="P-loop containing nucleotide triphosphate hydrolases"/>
    <property type="match status" value="1"/>
</dbReference>
<name>A0A090L0Z0_STRRB</name>
<evidence type="ECO:0000256" key="2">
    <source>
        <dbReference type="ARBA" id="ARBA00022705"/>
    </source>
</evidence>
<keyword evidence="8" id="KW-1185">Reference proteome</keyword>
<evidence type="ECO:0000313" key="10">
    <source>
        <dbReference type="WormBase" id="SRAE_1000160800"/>
    </source>
</evidence>
<dbReference type="GO" id="GO:0006261">
    <property type="term" value="P:DNA-templated DNA replication"/>
    <property type="evidence" value="ECO:0007669"/>
    <property type="project" value="TreeGrafter"/>
</dbReference>
<dbReference type="AlphaFoldDB" id="A0A090L0Z0"/>
<dbReference type="WBParaSite" id="SRAE_1000160800.1">
    <property type="protein sequence ID" value="SRAE_1000160800.1"/>
    <property type="gene ID" value="WBGene00258216"/>
</dbReference>
<dbReference type="OrthoDB" id="10249205at2759"/>
<feature type="domain" description="AAA+ ATPase" evidence="6">
    <location>
        <begin position="61"/>
        <end position="198"/>
    </location>
</feature>
<dbReference type="Proteomes" id="UP000035682">
    <property type="component" value="Unplaced"/>
</dbReference>
<feature type="region of interest" description="Disordered" evidence="5">
    <location>
        <begin position="1"/>
        <end position="26"/>
    </location>
</feature>
<gene>
    <name evidence="7 9 10" type="ORF">SRAE_1000160800</name>
</gene>
<proteinExistence type="inferred from homology"/>
<dbReference type="SUPFAM" id="SSF52540">
    <property type="entry name" value="P-loop containing nucleoside triphosphate hydrolases"/>
    <property type="match status" value="1"/>
</dbReference>
<dbReference type="Pfam" id="PF00004">
    <property type="entry name" value="AAA"/>
    <property type="match status" value="1"/>
</dbReference>
<dbReference type="CDD" id="cd18140">
    <property type="entry name" value="HLD_clamp_RFC"/>
    <property type="match status" value="1"/>
</dbReference>
<evidence type="ECO:0000313" key="9">
    <source>
        <dbReference type="WBParaSite" id="SRAE_1000160800.1"/>
    </source>
</evidence>